<keyword evidence="2" id="KW-0378">Hydrolase</keyword>
<evidence type="ECO:0000259" key="5">
    <source>
        <dbReference type="SMART" id="SM00128"/>
    </source>
</evidence>
<comment type="similarity">
    <text evidence="3">Belongs to the inositol 1,4,5-trisphosphate 5-phosphatase type I family.</text>
</comment>
<dbReference type="InterPro" id="IPR039737">
    <property type="entry name" value="INPP5A"/>
</dbReference>
<evidence type="ECO:0000256" key="4">
    <source>
        <dbReference type="SAM" id="MobiDB-lite"/>
    </source>
</evidence>
<dbReference type="Gene3D" id="3.60.10.10">
    <property type="entry name" value="Endonuclease/exonuclease/phosphatase"/>
    <property type="match status" value="1"/>
</dbReference>
<dbReference type="PANTHER" id="PTHR12997">
    <property type="entry name" value="TYPE I INOSITOL-1,4,5-TRISPHOSPHATE 5-PHOSPHATASE"/>
    <property type="match status" value="1"/>
</dbReference>
<organism evidence="6 7">
    <name type="scientific">Homarus americanus</name>
    <name type="common">American lobster</name>
    <dbReference type="NCBI Taxonomy" id="6706"/>
    <lineage>
        <taxon>Eukaryota</taxon>
        <taxon>Metazoa</taxon>
        <taxon>Ecdysozoa</taxon>
        <taxon>Arthropoda</taxon>
        <taxon>Crustacea</taxon>
        <taxon>Multicrustacea</taxon>
        <taxon>Malacostraca</taxon>
        <taxon>Eumalacostraca</taxon>
        <taxon>Eucarida</taxon>
        <taxon>Decapoda</taxon>
        <taxon>Pleocyemata</taxon>
        <taxon>Astacidea</taxon>
        <taxon>Nephropoidea</taxon>
        <taxon>Nephropidae</taxon>
        <taxon>Homarus</taxon>
    </lineage>
</organism>
<dbReference type="InterPro" id="IPR036691">
    <property type="entry name" value="Endo/exonu/phosph_ase_sf"/>
</dbReference>
<dbReference type="GO" id="GO:0004445">
    <property type="term" value="F:inositol-polyphosphate 5-phosphatase activity"/>
    <property type="evidence" value="ECO:0007669"/>
    <property type="project" value="UniProtKB-EC"/>
</dbReference>
<evidence type="ECO:0000256" key="2">
    <source>
        <dbReference type="ARBA" id="ARBA00022801"/>
    </source>
</evidence>
<dbReference type="SUPFAM" id="SSF56219">
    <property type="entry name" value="DNase I-like"/>
    <property type="match status" value="1"/>
</dbReference>
<accession>A0A8J5T9X0</accession>
<keyword evidence="7" id="KW-1185">Reference proteome</keyword>
<proteinExistence type="inferred from homology"/>
<gene>
    <name evidence="6" type="primary">INPP5A-L</name>
    <name evidence="6" type="ORF">Hamer_G017939</name>
</gene>
<feature type="domain" description="Inositol polyphosphate-related phosphatase" evidence="5">
    <location>
        <begin position="5"/>
        <end position="371"/>
    </location>
</feature>
<dbReference type="SMART" id="SM00128">
    <property type="entry name" value="IPPc"/>
    <property type="match status" value="1"/>
</dbReference>
<dbReference type="AlphaFoldDB" id="A0A8J5T9X0"/>
<evidence type="ECO:0000313" key="7">
    <source>
        <dbReference type="Proteomes" id="UP000747542"/>
    </source>
</evidence>
<evidence type="ECO:0000313" key="6">
    <source>
        <dbReference type="EMBL" id="KAG7173656.1"/>
    </source>
</evidence>
<name>A0A8J5T9X0_HOMAM</name>
<dbReference type="EC" id="3.1.3.56" evidence="1"/>
<dbReference type="InterPro" id="IPR000300">
    <property type="entry name" value="IPPc"/>
</dbReference>
<sequence length="785" mass="86736">MANSSSTRMLLVTANIASCFEQPDTMLKPWITEFLKTVEEHDPHFIALHCQEVGGKNYEESMQHVEHFIRSLLNRGTMLPYNKIRVYLDEEYESAEKFTCHGKSLAQRFGLSEHYSTFTNSSVVVFSGCAIHSPVALGNLYFIHQNVQDLQIWDFEEMKFTDCLDRREYSGNIEDVSTKEKSKFPQEFFPEFPSVYSLNRKRALEHTLDRFHNDSFENVPIFLFGDFNFRLNTQAAVQKLTQGCTVVDTELPDSGEKAQEFRDNKGKAQLTISKKSFKHFDHQNIFLKDNGSWLHEFDQELTQFSDRLTEFPVSFPPSYPFIEGADVKLHVLFYIFQSGGKVTYNLIGLNTTMGDHKPVSLCVEVPMGAGIVPCCSPHAPCRNFVHEPDAQCFMQAGWCLCQSYPPCPRPVVTSVCPSTLSSLPGQVIPITPAAACVTPVRVDVAPAQGSVSSRGPCLVPQCVCSAGVSEEKISHHCHCGYPNRGPQRRTEVGVQSGDLLRNLLLLGGTSAGGADVNGHEQLLKRVNSAPNTSFVPPRPHCHVPLASSHSLDTGRCMHHTYPPSARLRLRASSSRLLSHHSSSTEEWFEEIPVPQDSEHDKQVSSLQFYSEPLKSPQEVSPPSTPKLCDSGDKPPPSPVSGVYQDMESGESVGACSMGESGGADSRGECHSTKESLGMVHKQLSTEQHSLNNLLLADSCDQLSAKHLTHSESSLSVHYSEDSVSSVGRPLKDGETVSQAPTFDIADVDPSDVNAPKPHIKCQKPCHKPNADLSERPPGQCCCVVS</sequence>
<evidence type="ECO:0000256" key="3">
    <source>
        <dbReference type="ARBA" id="ARBA00023599"/>
    </source>
</evidence>
<protein>
    <recommendedName>
        <fullName evidence="1">inositol-polyphosphate 5-phosphatase</fullName>
        <ecNumber evidence="1">3.1.3.56</ecNumber>
    </recommendedName>
</protein>
<dbReference type="GO" id="GO:0046856">
    <property type="term" value="P:phosphatidylinositol dephosphorylation"/>
    <property type="evidence" value="ECO:0007669"/>
    <property type="project" value="InterPro"/>
</dbReference>
<comment type="caution">
    <text evidence="6">The sequence shown here is derived from an EMBL/GenBank/DDBJ whole genome shotgun (WGS) entry which is preliminary data.</text>
</comment>
<feature type="region of interest" description="Disordered" evidence="4">
    <location>
        <begin position="580"/>
        <end position="673"/>
    </location>
</feature>
<reference evidence="6" key="1">
    <citation type="journal article" date="2021" name="Sci. Adv.">
        <title>The American lobster genome reveals insights on longevity, neural, and immune adaptations.</title>
        <authorList>
            <person name="Polinski J.M."/>
            <person name="Zimin A.V."/>
            <person name="Clark K.F."/>
            <person name="Kohn A.B."/>
            <person name="Sadowski N."/>
            <person name="Timp W."/>
            <person name="Ptitsyn A."/>
            <person name="Khanna P."/>
            <person name="Romanova D.Y."/>
            <person name="Williams P."/>
            <person name="Greenwood S.J."/>
            <person name="Moroz L.L."/>
            <person name="Walt D.R."/>
            <person name="Bodnar A.G."/>
        </authorList>
    </citation>
    <scope>NUCLEOTIDE SEQUENCE</scope>
    <source>
        <strain evidence="6">GMGI-L3</strain>
    </source>
</reference>
<dbReference type="PANTHER" id="PTHR12997:SF2">
    <property type="entry name" value="INOSITOL POLYPHOSPHATE-5-PHOSPHATASE A"/>
    <property type="match status" value="1"/>
</dbReference>
<dbReference type="Proteomes" id="UP000747542">
    <property type="component" value="Unassembled WGS sequence"/>
</dbReference>
<dbReference type="EMBL" id="JAHLQT010009070">
    <property type="protein sequence ID" value="KAG7173656.1"/>
    <property type="molecule type" value="Genomic_DNA"/>
</dbReference>
<evidence type="ECO:0000256" key="1">
    <source>
        <dbReference type="ARBA" id="ARBA00012997"/>
    </source>
</evidence>